<evidence type="ECO:0000256" key="8">
    <source>
        <dbReference type="ARBA" id="ARBA00023136"/>
    </source>
</evidence>
<dbReference type="Proteomes" id="UP001163166">
    <property type="component" value="Chromosome"/>
</dbReference>
<evidence type="ECO:0000313" key="11">
    <source>
        <dbReference type="EMBL" id="UYO37527.1"/>
    </source>
</evidence>
<keyword evidence="9 10" id="KW-0998">Cell outer membrane</keyword>
<name>A0AAX3DRM0_RHOPL</name>
<sequence length="511" mass="53577">MNIVKGLFLGSAAALLAVGGAQAADLPLKAKAVEYVKVCSIYGAGFYYIPGTDTCIKLGGYLRADITLNGSGAYNAPAWNGNSGQKNRLANDMVFRSRQDLNIDTRTATEYGVVRTYFDATFSWTSGGPIAGSDANTGVGVYYAFIQFAGFTFGKAVSQFDTPWTGYPGNNTSFLIGGYDDVTGINQVSYTAEFGNGVSASISLEDPSSYLQSSLYNTSIATTTSGVTTTGFASALGTGASTVNAAGLYGFNSYAGVQVPDIVGKVRVDQAWGLFQVSAAAHQLRASYYTPTLETSGHPSDTWGYAVQGALSLKNIPTGPGDSINITATYSNGATRYVLGGVSPNTFGIWGGSGSAYQSIAFATAADGVFSGTNNINGSGIDKTSAWGVRGAFNHNWNPFWSTSVFGSYTKVDYNGTASDAICGGLRLNTGYNPGAGYSCNPDFAIAQIGTVTRWTPVKNLTLSGEVMYTHLDQNFAGLVALPAAGTKPATNYEFKDQGVWSGNLRVQRNF</sequence>
<accession>A0AAX3DRM0</accession>
<evidence type="ECO:0000256" key="2">
    <source>
        <dbReference type="ARBA" id="ARBA00022448"/>
    </source>
</evidence>
<feature type="signal peptide" evidence="10">
    <location>
        <begin position="1"/>
        <end position="23"/>
    </location>
</feature>
<keyword evidence="6 10" id="KW-0406">Ion transport</keyword>
<evidence type="ECO:0000256" key="5">
    <source>
        <dbReference type="ARBA" id="ARBA00022729"/>
    </source>
</evidence>
<keyword evidence="2 10" id="KW-0813">Transport</keyword>
<dbReference type="GO" id="GO:0006811">
    <property type="term" value="P:monoatomic ion transport"/>
    <property type="evidence" value="ECO:0007669"/>
    <property type="project" value="UniProtKB-KW"/>
</dbReference>
<keyword evidence="8 10" id="KW-0472">Membrane</keyword>
<evidence type="ECO:0000256" key="1">
    <source>
        <dbReference type="ARBA" id="ARBA00009521"/>
    </source>
</evidence>
<evidence type="ECO:0000256" key="9">
    <source>
        <dbReference type="ARBA" id="ARBA00023237"/>
    </source>
</evidence>
<keyword evidence="7 10" id="KW-0626">Porin</keyword>
<comment type="domain">
    <text evidence="10">Consists of 16-stranded beta-barrel sheets, with large surface-exposed loops, that form a transmembrane pore at the center of each barrel. The pore is partially ocluded by a peptide loop that folds into the pore lumen.</text>
</comment>
<evidence type="ECO:0000256" key="7">
    <source>
        <dbReference type="ARBA" id="ARBA00023114"/>
    </source>
</evidence>
<dbReference type="AlphaFoldDB" id="A0AAX3DRM0"/>
<dbReference type="GO" id="GO:0009279">
    <property type="term" value="C:cell outer membrane"/>
    <property type="evidence" value="ECO:0007669"/>
    <property type="project" value="UniProtKB-SubCell"/>
</dbReference>
<dbReference type="GO" id="GO:0046930">
    <property type="term" value="C:pore complex"/>
    <property type="evidence" value="ECO:0007669"/>
    <property type="project" value="UniProtKB-KW"/>
</dbReference>
<dbReference type="RefSeq" id="WP_264073292.1">
    <property type="nucleotide sequence ID" value="NZ_CP076676.1"/>
</dbReference>
<keyword evidence="4 10" id="KW-0812">Transmembrane</keyword>
<gene>
    <name evidence="11" type="ORF">KQX62_12240</name>
</gene>
<organism evidence="11 12">
    <name type="scientific">Rhodopseudomonas palustris</name>
    <dbReference type="NCBI Taxonomy" id="1076"/>
    <lineage>
        <taxon>Bacteria</taxon>
        <taxon>Pseudomonadati</taxon>
        <taxon>Pseudomonadota</taxon>
        <taxon>Alphaproteobacteria</taxon>
        <taxon>Hyphomicrobiales</taxon>
        <taxon>Nitrobacteraceae</taxon>
        <taxon>Rhodopseudomonas</taxon>
    </lineage>
</organism>
<reference evidence="11" key="1">
    <citation type="journal article" date="2022" name="Biol. Control">
        <title>In silico genomic analysis of Rhodopseudomonas palustris strains revealed potential biocontrol agents and crop yield enhancers.</title>
        <authorList>
            <person name="Surachat K."/>
            <person name="Kantachote D."/>
            <person name="Deachamag P."/>
            <person name="Wonglapsuwan M."/>
        </authorList>
    </citation>
    <scope>NUCLEOTIDE SEQUENCE</scope>
    <source>
        <strain evidence="11">TLS06</strain>
    </source>
</reference>
<evidence type="ECO:0000256" key="10">
    <source>
        <dbReference type="RuleBase" id="RU364005"/>
    </source>
</evidence>
<comment type="subcellular location">
    <subcellularLocation>
        <location evidence="10">Cell outer membrane</location>
        <topology evidence="10">Multi-pass membrane protein</topology>
    </subcellularLocation>
</comment>
<evidence type="ECO:0000256" key="6">
    <source>
        <dbReference type="ARBA" id="ARBA00023065"/>
    </source>
</evidence>
<proteinExistence type="inferred from homology"/>
<feature type="chain" id="PRO_5043098575" description="Porin" evidence="10">
    <location>
        <begin position="24"/>
        <end position="511"/>
    </location>
</feature>
<comment type="similarity">
    <text evidence="1 10">Belongs to the alphaproteobacteria porin family.</text>
</comment>
<keyword evidence="3 10" id="KW-1134">Transmembrane beta strand</keyword>
<evidence type="ECO:0000256" key="3">
    <source>
        <dbReference type="ARBA" id="ARBA00022452"/>
    </source>
</evidence>
<dbReference type="GO" id="GO:0015288">
    <property type="term" value="F:porin activity"/>
    <property type="evidence" value="ECO:0007669"/>
    <property type="project" value="UniProtKB-KW"/>
</dbReference>
<evidence type="ECO:0000313" key="12">
    <source>
        <dbReference type="Proteomes" id="UP001163166"/>
    </source>
</evidence>
<dbReference type="Pfam" id="PF02530">
    <property type="entry name" value="Porin_2"/>
    <property type="match status" value="1"/>
</dbReference>
<keyword evidence="5 10" id="KW-0732">Signal</keyword>
<dbReference type="EMBL" id="CP076676">
    <property type="protein sequence ID" value="UYO37527.1"/>
    <property type="molecule type" value="Genomic_DNA"/>
</dbReference>
<protein>
    <recommendedName>
        <fullName evidence="10">Porin</fullName>
    </recommendedName>
</protein>
<evidence type="ECO:0000256" key="4">
    <source>
        <dbReference type="ARBA" id="ARBA00022692"/>
    </source>
</evidence>
<dbReference type="InterPro" id="IPR003684">
    <property type="entry name" value="Porin_alphabac"/>
</dbReference>
<comment type="function">
    <text evidence="10">Forms passive diffusion pores that allow small molecular weight hydrophilic materials across the outer membrane.</text>
</comment>